<organism evidence="1 2">
    <name type="scientific">Plasmodium ovale curtisi</name>
    <dbReference type="NCBI Taxonomy" id="864141"/>
    <lineage>
        <taxon>Eukaryota</taxon>
        <taxon>Sar</taxon>
        <taxon>Alveolata</taxon>
        <taxon>Apicomplexa</taxon>
        <taxon>Aconoidasida</taxon>
        <taxon>Haemosporida</taxon>
        <taxon>Plasmodiidae</taxon>
        <taxon>Plasmodium</taxon>
        <taxon>Plasmodium (Plasmodium)</taxon>
    </lineage>
</organism>
<evidence type="ECO:0000313" key="1">
    <source>
        <dbReference type="EMBL" id="SBS95815.1"/>
    </source>
</evidence>
<evidence type="ECO:0000313" key="2">
    <source>
        <dbReference type="Proteomes" id="UP000078560"/>
    </source>
</evidence>
<protein>
    <submittedName>
        <fullName evidence="1">Uncharacterized protein</fullName>
    </submittedName>
</protein>
<dbReference type="Proteomes" id="UP000078560">
    <property type="component" value="Unassembled WGS sequence"/>
</dbReference>
<gene>
    <name evidence="1" type="ORF">POVCU2_0099020</name>
</gene>
<dbReference type="EMBL" id="FLQU01002177">
    <property type="protein sequence ID" value="SBS95815.1"/>
    <property type="molecule type" value="Genomic_DNA"/>
</dbReference>
<reference evidence="2" key="1">
    <citation type="submission" date="2016-05" db="EMBL/GenBank/DDBJ databases">
        <authorList>
            <person name="Naeem Raeece"/>
        </authorList>
    </citation>
    <scope>NUCLEOTIDE SEQUENCE [LARGE SCALE GENOMIC DNA]</scope>
</reference>
<accession>A0A1A8WWU3</accession>
<proteinExistence type="predicted"/>
<dbReference type="AlphaFoldDB" id="A0A1A8WWU3"/>
<name>A0A1A8WWU3_PLAOA</name>
<sequence length="72" mass="8627">MNGLSDDVNRRSLPEFHSRRVESMARHMEHARVNFDPFENYFLERESGYSSYGSYREESGFSDNEVYIRIKK</sequence>